<sequence length="423" mass="45123">MTVWQQAFPDGKSPQRVLVPPSPSAIFLVLTVRPGFESRAKDFLSEIAGLTRTVGFRSREADLSCVTGIGADLWDRMFTAPRPRGLHPFIEQRGDVHTAPSTPGDLLFHIRARRIDMCFELARLIGDALQGAVDVADEVHGFRYFDERDILGFVDGTENPEDQGAVDAVLRHPDDVAEDSVLDSGPGSVLDSAEAGPDVAAAVAGDSGPGSVPGDGSPGYPGSTFVIVQKYTHDMSAWDALSVEEQEAAFGRHKLSDVEFAEEDKAPNSHLVLNSIEHEDGNDREIVRDNMVFGSVGSGEYGTYFIAYAADVTTTEQMLENMFIGDPVGTYDRILDFSTALTGGLFFVPSQDFLDDPDGELAEAGLGIGGAASAKVDGSDSDGESDDDSFADVPTDSDDPTDADPSAPTDGSLGIGSLNRRRQ</sequence>
<dbReference type="NCBIfam" id="TIGR01413">
    <property type="entry name" value="Dyp_perox_fam"/>
    <property type="match status" value="1"/>
</dbReference>
<feature type="compositionally biased region" description="Acidic residues" evidence="7">
    <location>
        <begin position="379"/>
        <end position="402"/>
    </location>
</feature>
<comment type="similarity">
    <text evidence="6">Belongs to the DyP-type peroxidase family.</text>
</comment>
<comment type="caution">
    <text evidence="10">The sequence shown here is derived from an EMBL/GenBank/DDBJ whole genome shotgun (WGS) entry which is preliminary data.</text>
</comment>
<evidence type="ECO:0000313" key="10">
    <source>
        <dbReference type="EMBL" id="GGC33586.1"/>
    </source>
</evidence>
<evidence type="ECO:0000313" key="11">
    <source>
        <dbReference type="Proteomes" id="UP000632322"/>
    </source>
</evidence>
<dbReference type="Proteomes" id="UP000632322">
    <property type="component" value="Unassembled WGS sequence"/>
</dbReference>
<dbReference type="InterPro" id="IPR048328">
    <property type="entry name" value="Dyp_perox_C"/>
</dbReference>
<protein>
    <submittedName>
        <fullName evidence="10">Peroxidase</fullName>
    </submittedName>
</protein>
<dbReference type="InterPro" id="IPR011008">
    <property type="entry name" value="Dimeric_a/b-barrel"/>
</dbReference>
<keyword evidence="2 10" id="KW-0575">Peroxidase</keyword>
<dbReference type="PANTHER" id="PTHR30521:SF0">
    <property type="entry name" value="DYP-TYPE PEROXIDASE FAMILY PROTEIN"/>
    <property type="match status" value="1"/>
</dbReference>
<evidence type="ECO:0000256" key="5">
    <source>
        <dbReference type="ARBA" id="ARBA00023004"/>
    </source>
</evidence>
<proteinExistence type="inferred from homology"/>
<evidence type="ECO:0000256" key="4">
    <source>
        <dbReference type="ARBA" id="ARBA00023002"/>
    </source>
</evidence>
<dbReference type="InterPro" id="IPR048327">
    <property type="entry name" value="Dyp_perox_N"/>
</dbReference>
<dbReference type="Pfam" id="PF20628">
    <property type="entry name" value="Dyp_perox_C"/>
    <property type="match status" value="1"/>
</dbReference>
<gene>
    <name evidence="10" type="ORF">GCM10010974_15140</name>
</gene>
<evidence type="ECO:0000259" key="8">
    <source>
        <dbReference type="Pfam" id="PF04261"/>
    </source>
</evidence>
<dbReference type="Pfam" id="PF04261">
    <property type="entry name" value="Dyp_perox_N"/>
    <property type="match status" value="1"/>
</dbReference>
<reference evidence="11" key="1">
    <citation type="journal article" date="2019" name="Int. J. Syst. Evol. Microbiol.">
        <title>The Global Catalogue of Microorganisms (GCM) 10K type strain sequencing project: providing services to taxonomists for standard genome sequencing and annotation.</title>
        <authorList>
            <consortium name="The Broad Institute Genomics Platform"/>
            <consortium name="The Broad Institute Genome Sequencing Center for Infectious Disease"/>
            <person name="Wu L."/>
            <person name="Ma J."/>
        </authorList>
    </citation>
    <scope>NUCLEOTIDE SEQUENCE [LARGE SCALE GENOMIC DNA]</scope>
    <source>
        <strain evidence="11">CGMCC 1.15472</strain>
    </source>
</reference>
<evidence type="ECO:0000259" key="9">
    <source>
        <dbReference type="Pfam" id="PF20628"/>
    </source>
</evidence>
<dbReference type="RefSeq" id="WP_181271212.1">
    <property type="nucleotide sequence ID" value="NZ_BMJG01000004.1"/>
</dbReference>
<dbReference type="EMBL" id="BMJG01000004">
    <property type="protein sequence ID" value="GGC33586.1"/>
    <property type="molecule type" value="Genomic_DNA"/>
</dbReference>
<keyword evidence="11" id="KW-1185">Reference proteome</keyword>
<organism evidence="10 11">
    <name type="scientific">Brevibacterium sediminis</name>
    <dbReference type="NCBI Taxonomy" id="1857024"/>
    <lineage>
        <taxon>Bacteria</taxon>
        <taxon>Bacillati</taxon>
        <taxon>Actinomycetota</taxon>
        <taxon>Actinomycetes</taxon>
        <taxon>Micrococcales</taxon>
        <taxon>Brevibacteriaceae</taxon>
        <taxon>Brevibacterium</taxon>
    </lineage>
</organism>
<keyword evidence="5" id="KW-0408">Iron</keyword>
<evidence type="ECO:0000256" key="3">
    <source>
        <dbReference type="ARBA" id="ARBA00022723"/>
    </source>
</evidence>
<evidence type="ECO:0000256" key="1">
    <source>
        <dbReference type="ARBA" id="ARBA00001970"/>
    </source>
</evidence>
<keyword evidence="4" id="KW-0560">Oxidoreductase</keyword>
<feature type="region of interest" description="Disordered" evidence="7">
    <location>
        <begin position="371"/>
        <end position="423"/>
    </location>
</feature>
<feature type="domain" description="Dyp-type peroxidase C-terminal" evidence="9">
    <location>
        <begin position="214"/>
        <end position="352"/>
    </location>
</feature>
<comment type="cofactor">
    <cofactor evidence="1">
        <name>heme b</name>
        <dbReference type="ChEBI" id="CHEBI:60344"/>
    </cofactor>
</comment>
<dbReference type="SUPFAM" id="SSF54909">
    <property type="entry name" value="Dimeric alpha+beta barrel"/>
    <property type="match status" value="1"/>
</dbReference>
<evidence type="ECO:0000256" key="6">
    <source>
        <dbReference type="ARBA" id="ARBA00025737"/>
    </source>
</evidence>
<dbReference type="InterPro" id="IPR006314">
    <property type="entry name" value="Dyp_peroxidase"/>
</dbReference>
<accession>A0ABQ1M1W4</accession>
<name>A0ABQ1M1W4_9MICO</name>
<evidence type="ECO:0000256" key="7">
    <source>
        <dbReference type="SAM" id="MobiDB-lite"/>
    </source>
</evidence>
<dbReference type="PANTHER" id="PTHR30521">
    <property type="entry name" value="DEFERROCHELATASE/PEROXIDASE"/>
    <property type="match status" value="1"/>
</dbReference>
<dbReference type="PROSITE" id="PS51404">
    <property type="entry name" value="DYP_PEROXIDASE"/>
    <property type="match status" value="1"/>
</dbReference>
<keyword evidence="3" id="KW-0479">Metal-binding</keyword>
<evidence type="ECO:0000256" key="2">
    <source>
        <dbReference type="ARBA" id="ARBA00022559"/>
    </source>
</evidence>
<feature type="domain" description="Dyp-type peroxidase N-terminal" evidence="8">
    <location>
        <begin position="15"/>
        <end position="143"/>
    </location>
</feature>
<dbReference type="GO" id="GO:0004601">
    <property type="term" value="F:peroxidase activity"/>
    <property type="evidence" value="ECO:0007669"/>
    <property type="project" value="UniProtKB-KW"/>
</dbReference>